<keyword evidence="4" id="KW-1185">Reference proteome</keyword>
<dbReference type="EMBL" id="JAAGYR010000016">
    <property type="protein sequence ID" value="NEN76310.1"/>
    <property type="molecule type" value="Genomic_DNA"/>
</dbReference>
<sequence>MSQQLIKALQDKNLSAQETLQILEVFHQQQPQWFIPIEQESKALRDMIAEEHLWDADYFNQLSSDFNRPNQFSYERCLHLIKVKAKLQKNHIQGFTVEANKVSANSSPLTKSEHTNTTQQSQPTSSSQKEVDMNTQQIKNLLQDYTPPSKLDDYLKTGDLTNIRALLVTEINTGKVNIDNIMKMGLYAEQQNPNIFVPYEISPFSEAIEADSSKWNQSYFFSHINFLNKNFSRERFLHLINVSKAVFGEQESITTKATSSDTKSATTKTTTSYTRSSSSTHTSPHHKPFSPIKGTENSILKTALMIGGAVAAFVIALIALK</sequence>
<organism evidence="3 4">
    <name type="scientific">Pelistega ratti</name>
    <dbReference type="NCBI Taxonomy" id="2652177"/>
    <lineage>
        <taxon>Bacteria</taxon>
        <taxon>Pseudomonadati</taxon>
        <taxon>Pseudomonadota</taxon>
        <taxon>Betaproteobacteria</taxon>
        <taxon>Burkholderiales</taxon>
        <taxon>Alcaligenaceae</taxon>
        <taxon>Pelistega</taxon>
    </lineage>
</organism>
<evidence type="ECO:0000256" key="1">
    <source>
        <dbReference type="SAM" id="MobiDB-lite"/>
    </source>
</evidence>
<proteinExistence type="predicted"/>
<comment type="caution">
    <text evidence="3">The sequence shown here is derived from an EMBL/GenBank/DDBJ whole genome shotgun (WGS) entry which is preliminary data.</text>
</comment>
<reference evidence="3 4" key="1">
    <citation type="submission" date="2020-02" db="EMBL/GenBank/DDBJ databases">
        <title>Pelistega sp. NLN82 were isolated from wild rodents of the Hainan Island.</title>
        <authorList>
            <person name="Niu N."/>
            <person name="Zhou J."/>
        </authorList>
    </citation>
    <scope>NUCLEOTIDE SEQUENCE [LARGE SCALE GENOMIC DNA]</scope>
    <source>
        <strain evidence="3 4">NLN82</strain>
    </source>
</reference>
<gene>
    <name evidence="3" type="ORF">F9B74_08240</name>
</gene>
<feature type="compositionally biased region" description="Low complexity" evidence="1">
    <location>
        <begin position="115"/>
        <end position="128"/>
    </location>
</feature>
<feature type="compositionally biased region" description="Low complexity" evidence="1">
    <location>
        <begin position="256"/>
        <end position="282"/>
    </location>
</feature>
<name>A0A6L9Y720_9BURK</name>
<feature type="region of interest" description="Disordered" evidence="1">
    <location>
        <begin position="103"/>
        <end position="132"/>
    </location>
</feature>
<evidence type="ECO:0000313" key="4">
    <source>
        <dbReference type="Proteomes" id="UP000477651"/>
    </source>
</evidence>
<keyword evidence="2" id="KW-0472">Membrane</keyword>
<protein>
    <submittedName>
        <fullName evidence="3">Uncharacterized protein</fullName>
    </submittedName>
</protein>
<evidence type="ECO:0000256" key="2">
    <source>
        <dbReference type="SAM" id="Phobius"/>
    </source>
</evidence>
<feature type="transmembrane region" description="Helical" evidence="2">
    <location>
        <begin position="299"/>
        <end position="320"/>
    </location>
</feature>
<accession>A0A6L9Y720</accession>
<feature type="region of interest" description="Disordered" evidence="1">
    <location>
        <begin position="256"/>
        <end position="292"/>
    </location>
</feature>
<keyword evidence="2" id="KW-0812">Transmembrane</keyword>
<keyword evidence="2" id="KW-1133">Transmembrane helix</keyword>
<evidence type="ECO:0000313" key="3">
    <source>
        <dbReference type="EMBL" id="NEN76310.1"/>
    </source>
</evidence>
<dbReference type="RefSeq" id="WP_163764762.1">
    <property type="nucleotide sequence ID" value="NZ_JAAGYR010000016.1"/>
</dbReference>
<dbReference type="Proteomes" id="UP000477651">
    <property type="component" value="Unassembled WGS sequence"/>
</dbReference>
<dbReference type="AlphaFoldDB" id="A0A6L9Y720"/>